<feature type="compositionally biased region" description="Acidic residues" evidence="9">
    <location>
        <begin position="201"/>
        <end position="215"/>
    </location>
</feature>
<dbReference type="PRINTS" id="PR00503">
    <property type="entry name" value="BROMODOMAIN"/>
</dbReference>
<evidence type="ECO:0000313" key="11">
    <source>
        <dbReference type="EMBL" id="CDK26293.1"/>
    </source>
</evidence>
<dbReference type="GeneID" id="34519687"/>
<evidence type="ECO:0000256" key="4">
    <source>
        <dbReference type="ARBA" id="ARBA00023117"/>
    </source>
</evidence>
<organism evidence="11 12">
    <name type="scientific">Kuraishia capsulata CBS 1993</name>
    <dbReference type="NCBI Taxonomy" id="1382522"/>
    <lineage>
        <taxon>Eukaryota</taxon>
        <taxon>Fungi</taxon>
        <taxon>Dikarya</taxon>
        <taxon>Ascomycota</taxon>
        <taxon>Saccharomycotina</taxon>
        <taxon>Pichiomycetes</taxon>
        <taxon>Pichiales</taxon>
        <taxon>Pichiaceae</taxon>
        <taxon>Kuraishia</taxon>
    </lineage>
</organism>
<gene>
    <name evidence="11" type="ORF">KUCA_T00002264001</name>
</gene>
<evidence type="ECO:0000313" key="12">
    <source>
        <dbReference type="Proteomes" id="UP000019384"/>
    </source>
</evidence>
<keyword evidence="4 8" id="KW-0103">Bromodomain</keyword>
<evidence type="ECO:0000259" key="10">
    <source>
        <dbReference type="PROSITE" id="PS50014"/>
    </source>
</evidence>
<feature type="compositionally biased region" description="Basic and acidic residues" evidence="9">
    <location>
        <begin position="75"/>
        <end position="90"/>
    </location>
</feature>
<reference evidence="11" key="1">
    <citation type="submission" date="2013-12" db="EMBL/GenBank/DDBJ databases">
        <authorList>
            <person name="Genoscope - CEA"/>
        </authorList>
    </citation>
    <scope>NUCLEOTIDE SEQUENCE</scope>
    <source>
        <strain evidence="11">CBS 1993</strain>
    </source>
</reference>
<keyword evidence="3" id="KW-0805">Transcription regulation</keyword>
<dbReference type="Gene3D" id="1.10.20.10">
    <property type="entry name" value="Histone, subunit A"/>
    <property type="match status" value="1"/>
</dbReference>
<dbReference type="RefSeq" id="XP_022458299.1">
    <property type="nucleotide sequence ID" value="XM_022602500.1"/>
</dbReference>
<evidence type="ECO:0000256" key="3">
    <source>
        <dbReference type="ARBA" id="ARBA00023015"/>
    </source>
</evidence>
<dbReference type="InterPro" id="IPR001487">
    <property type="entry name" value="Bromodomain"/>
</dbReference>
<dbReference type="FunFam" id="1.20.920.10:FF:000032">
    <property type="entry name" value="Transcriptional activator spt7"/>
    <property type="match status" value="1"/>
</dbReference>
<feature type="region of interest" description="Disordered" evidence="9">
    <location>
        <begin position="180"/>
        <end position="234"/>
    </location>
</feature>
<reference evidence="11" key="2">
    <citation type="submission" date="2014-02" db="EMBL/GenBank/DDBJ databases">
        <title>Complete DNA sequence of /Kuraishia capsulata/ illustrates novel genomic features among budding yeasts (/Saccharomycotina/).</title>
        <authorList>
            <person name="Morales L."/>
            <person name="Noel B."/>
            <person name="Porcel B."/>
            <person name="Marcet-Houben M."/>
            <person name="Hullo M-F."/>
            <person name="Sacerdot C."/>
            <person name="Tekaia F."/>
            <person name="Leh-Louis V."/>
            <person name="Despons L."/>
            <person name="Khanna V."/>
            <person name="Aury J-M."/>
            <person name="Barbe V."/>
            <person name="Couloux A."/>
            <person name="Labadie K."/>
            <person name="Pelletier E."/>
            <person name="Souciet J-L."/>
            <person name="Boekhout T."/>
            <person name="Gabaldon T."/>
            <person name="Wincker P."/>
            <person name="Dujon B."/>
        </authorList>
    </citation>
    <scope>NUCLEOTIDE SEQUENCE</scope>
    <source>
        <strain evidence="11">CBS 1993</strain>
    </source>
</reference>
<keyword evidence="5" id="KW-0804">Transcription</keyword>
<dbReference type="CDD" id="cd05510">
    <property type="entry name" value="Bromo_SPT7_like"/>
    <property type="match status" value="1"/>
</dbReference>
<dbReference type="Pfam" id="PF00439">
    <property type="entry name" value="Bromodomain"/>
    <property type="match status" value="1"/>
</dbReference>
<feature type="compositionally biased region" description="Acidic residues" evidence="9">
    <location>
        <begin position="629"/>
        <end position="659"/>
    </location>
</feature>
<dbReference type="PANTHER" id="PTHR47343">
    <property type="entry name" value="TRANSCRIPTIONAL ACTIVATOR SPT7"/>
    <property type="match status" value="1"/>
</dbReference>
<evidence type="ECO:0000256" key="9">
    <source>
        <dbReference type="SAM" id="MobiDB-lite"/>
    </source>
</evidence>
<evidence type="ECO:0000256" key="7">
    <source>
        <dbReference type="ARBA" id="ARBA00093633"/>
    </source>
</evidence>
<protein>
    <recommendedName>
        <fullName evidence="7">SAGA complex subunit Spt7</fullName>
    </recommendedName>
</protein>
<evidence type="ECO:0000256" key="2">
    <source>
        <dbReference type="ARBA" id="ARBA00022553"/>
    </source>
</evidence>
<dbReference type="Gene3D" id="1.20.920.10">
    <property type="entry name" value="Bromodomain-like"/>
    <property type="match status" value="1"/>
</dbReference>
<sequence length="1153" mass="130359">MDKSLHLFISGDEKGLLKLTLRLFENGFFNCYLTNQQFNLLSLILHLDVSKREAVWKSFVDGTLSLSFLQTAETSSKEDTQPAEEVKGDEAPESSTPEQSNQDETPETANSGNAEKSENGKGAEFSQNVSIDTELYLKPGKKSVLHLASTVRYLLWEKAVDHLYNGGNDTDLQDTYSLMDESDTEATESKADGVEPSAPRDEEDDYDDEEEEEDSGKDKAVVGETTTKYGNSTEDEDGVITKLEDDKIELVIPISLLTSKPNLPTPIDPASSVDEAIGKMVHPLLGTSSVIESNLERQNETKLIKSFNKIYHGFESDQTNLIKRRKLERSDKQLARGDDLEDGDGSQKGNNVNKLINFGGAANLSLKNLLSKIEDNRDNLNITDIELRNLIMDVRKNRSKWASYNHIGQEELYEACEKVILELRGYTEHSTAFLNKVSKRDAPNYYQIIKKPMDLNTVMKKLKTFQYKTKSEFVDDVMLIWKNCLTYNSDPNHFLRVDALAMQKKALALIPLIPDITVRDRSDVEKEEMLEHAEDTPSTTAVSSPKTTRVAGSKAPKKGRRQGHEHPPLIEDDDDGDDMDVDENPDVTATTSNVDTPDPSVKVENDETPAVETEAEKPDVTVENITTNDNEDDDEDEDDQEGRGDDDDDNQGIEEDDLEMQTWRTLTANSRFKLCSRRSALFKGSKLQPNEEAILRDAQQMSNFSNYLGDENNLVLHRNQYLDDNDEPYLIEYDIGGGVPSIPFKGLSEADLEALDNEAIEKLMRTGQDFNSLPPSRFTSNQSGTTKNILLQNIDLMQDVRKICFKISLIRQMQTQQFLHHTQMQPPDVDRLEDIDLDPVEKLGTHDYMNGEVCYTALKRNVCKVVMANGFESTNEFAADIMTQLAVDYFASLVKSLKMHMESNSINKLPIKGHTKPMTLKQGLLVSLLENGIEKPDALYTYYRENVQKQHTKLIELKERLSSFLKDLLRPGLQEFTEKTFNESSDQFLTGDFSNEIGEDFFGFKELGLDKEFGLLTSTIPLHLLHSRLQSSLNPDQQAHKIKYEDLEDVTYPKLTKESVKKQIGLLQPLLVKVIERSEQNLLKVLRRNDQPEVIPSNNAEVELMEDDELPQKQRNLRPKIPPTGKIMGVRKKPVATSFFLEEDLTKSEVVEV</sequence>
<keyword evidence="6" id="KW-0539">Nucleus</keyword>
<feature type="region of interest" description="Disordered" evidence="9">
    <location>
        <begin position="72"/>
        <end position="125"/>
    </location>
</feature>
<dbReference type="GO" id="GO:0005634">
    <property type="term" value="C:nucleus"/>
    <property type="evidence" value="ECO:0007669"/>
    <property type="project" value="UniProtKB-SubCell"/>
</dbReference>
<keyword evidence="2" id="KW-0597">Phosphoprotein</keyword>
<evidence type="ECO:0000256" key="8">
    <source>
        <dbReference type="PROSITE-ProRule" id="PRU00035"/>
    </source>
</evidence>
<dbReference type="PROSITE" id="PS50014">
    <property type="entry name" value="BROMODOMAIN_2"/>
    <property type="match status" value="1"/>
</dbReference>
<comment type="subcellular location">
    <subcellularLocation>
        <location evidence="1">Nucleus</location>
    </subcellularLocation>
</comment>
<dbReference type="PANTHER" id="PTHR47343:SF1">
    <property type="entry name" value="TRANSCRIPTIONAL ACTIVATOR SPT7"/>
    <property type="match status" value="1"/>
</dbReference>
<dbReference type="GO" id="GO:0046982">
    <property type="term" value="F:protein heterodimerization activity"/>
    <property type="evidence" value="ECO:0007669"/>
    <property type="project" value="InterPro"/>
</dbReference>
<dbReference type="OrthoDB" id="21449at2759"/>
<dbReference type="SUPFAM" id="SSF47370">
    <property type="entry name" value="Bromodomain"/>
    <property type="match status" value="1"/>
</dbReference>
<dbReference type="PROSITE" id="PS00633">
    <property type="entry name" value="BROMODOMAIN_1"/>
    <property type="match status" value="1"/>
</dbReference>
<evidence type="ECO:0000256" key="1">
    <source>
        <dbReference type="ARBA" id="ARBA00004123"/>
    </source>
</evidence>
<feature type="region of interest" description="Disordered" evidence="9">
    <location>
        <begin position="527"/>
        <end position="660"/>
    </location>
</feature>
<feature type="domain" description="Bromo" evidence="10">
    <location>
        <begin position="425"/>
        <end position="495"/>
    </location>
</feature>
<dbReference type="InterPro" id="IPR018359">
    <property type="entry name" value="Bromodomain_CS"/>
</dbReference>
<feature type="compositionally biased region" description="Polar residues" evidence="9">
    <location>
        <begin position="536"/>
        <end position="547"/>
    </location>
</feature>
<dbReference type="GO" id="GO:0000124">
    <property type="term" value="C:SAGA complex"/>
    <property type="evidence" value="ECO:0007669"/>
    <property type="project" value="InterPro"/>
</dbReference>
<evidence type="ECO:0000256" key="5">
    <source>
        <dbReference type="ARBA" id="ARBA00023163"/>
    </source>
</evidence>
<dbReference type="Proteomes" id="UP000019384">
    <property type="component" value="Unassembled WGS sequence"/>
</dbReference>
<evidence type="ECO:0000256" key="6">
    <source>
        <dbReference type="ARBA" id="ARBA00023242"/>
    </source>
</evidence>
<accession>W6MJX4</accession>
<feature type="compositionally biased region" description="Acidic residues" evidence="9">
    <location>
        <begin position="570"/>
        <end position="585"/>
    </location>
</feature>
<dbReference type="GO" id="GO:0006357">
    <property type="term" value="P:regulation of transcription by RNA polymerase II"/>
    <property type="evidence" value="ECO:0007669"/>
    <property type="project" value="UniProtKB-ARBA"/>
</dbReference>
<dbReference type="HOGENOM" id="CLU_006198_0_1_1"/>
<keyword evidence="12" id="KW-1185">Reference proteome</keyword>
<dbReference type="SMART" id="SM00297">
    <property type="entry name" value="BROMO"/>
    <property type="match status" value="1"/>
</dbReference>
<proteinExistence type="predicted"/>
<feature type="compositionally biased region" description="Polar residues" evidence="9">
    <location>
        <begin position="93"/>
        <end position="114"/>
    </location>
</feature>
<dbReference type="InterPro" id="IPR037782">
    <property type="entry name" value="Spt7"/>
</dbReference>
<feature type="region of interest" description="Disordered" evidence="9">
    <location>
        <begin position="332"/>
        <end position="351"/>
    </location>
</feature>
<dbReference type="AlphaFoldDB" id="W6MJX4"/>
<dbReference type="GO" id="GO:0005198">
    <property type="term" value="F:structural molecule activity"/>
    <property type="evidence" value="ECO:0007669"/>
    <property type="project" value="TreeGrafter"/>
</dbReference>
<name>W6MJX4_9ASCO</name>
<dbReference type="STRING" id="1382522.W6MJX4"/>
<dbReference type="EMBL" id="HG793127">
    <property type="protein sequence ID" value="CDK26293.1"/>
    <property type="molecule type" value="Genomic_DNA"/>
</dbReference>
<dbReference type="GO" id="GO:0006325">
    <property type="term" value="P:chromatin organization"/>
    <property type="evidence" value="ECO:0007669"/>
    <property type="project" value="UniProtKB-ARBA"/>
</dbReference>
<dbReference type="InterPro" id="IPR036427">
    <property type="entry name" value="Bromodomain-like_sf"/>
</dbReference>
<dbReference type="InterPro" id="IPR009072">
    <property type="entry name" value="Histone-fold"/>
</dbReference>
<dbReference type="GO" id="GO:0046695">
    <property type="term" value="C:SLIK (SAGA-like) complex"/>
    <property type="evidence" value="ECO:0007669"/>
    <property type="project" value="InterPro"/>
</dbReference>